<dbReference type="GO" id="GO:0051989">
    <property type="term" value="F:coproporphyrinogen dehydrogenase activity"/>
    <property type="evidence" value="ECO:0007669"/>
    <property type="project" value="UniProtKB-EC"/>
</dbReference>
<evidence type="ECO:0000256" key="4">
    <source>
        <dbReference type="ARBA" id="ARBA00011245"/>
    </source>
</evidence>
<evidence type="ECO:0000259" key="17">
    <source>
        <dbReference type="PROSITE" id="PS51918"/>
    </source>
</evidence>
<dbReference type="GO" id="GO:0006782">
    <property type="term" value="P:protoporphyrinogen IX biosynthetic process"/>
    <property type="evidence" value="ECO:0007669"/>
    <property type="project" value="UniProtKB-UniPathway"/>
</dbReference>
<dbReference type="EC" id="1.3.98.3" evidence="14"/>
<feature type="binding site" evidence="15">
    <location>
        <position position="151"/>
    </location>
    <ligand>
        <name>S-adenosyl-L-methionine</name>
        <dbReference type="ChEBI" id="CHEBI:59789"/>
        <label>1</label>
    </ligand>
</feature>
<keyword evidence="21" id="KW-1185">Reference proteome</keyword>
<reference evidence="18 21" key="2">
    <citation type="submission" date="2024-06" db="EMBL/GenBank/DDBJ databases">
        <title>Soil Sphingobacterium thalpophilum.</title>
        <authorList>
            <person name="Yang J."/>
            <person name="Li J."/>
        </authorList>
    </citation>
    <scope>NUCLEOTIDE SEQUENCE [LARGE SCALE GENOMIC DNA]</scope>
    <source>
        <strain evidence="18 21">22g91tb</strain>
    </source>
</reference>
<evidence type="ECO:0000256" key="2">
    <source>
        <dbReference type="ARBA" id="ARBA00004785"/>
    </source>
</evidence>
<feature type="binding site" evidence="15">
    <location>
        <position position="190"/>
    </location>
    <ligand>
        <name>S-adenosyl-L-methionine</name>
        <dbReference type="ChEBI" id="CHEBI:59789"/>
        <label>2</label>
    </ligand>
</feature>
<comment type="pathway">
    <text evidence="2 14">Porphyrin-containing compound metabolism; protoporphyrin-IX biosynthesis; protoporphyrinogen-IX from coproporphyrinogen-III (AdoMet route): step 1/1.</text>
</comment>
<evidence type="ECO:0000313" key="20">
    <source>
        <dbReference type="Proteomes" id="UP000308196"/>
    </source>
</evidence>
<evidence type="ECO:0000256" key="11">
    <source>
        <dbReference type="ARBA" id="ARBA00023014"/>
    </source>
</evidence>
<evidence type="ECO:0000256" key="5">
    <source>
        <dbReference type="ARBA" id="ARBA00022485"/>
    </source>
</evidence>
<evidence type="ECO:0000256" key="6">
    <source>
        <dbReference type="ARBA" id="ARBA00022490"/>
    </source>
</evidence>
<dbReference type="InterPro" id="IPR034505">
    <property type="entry name" value="Coproporphyrinogen-III_oxidase"/>
</dbReference>
<evidence type="ECO:0000256" key="1">
    <source>
        <dbReference type="ARBA" id="ARBA00004496"/>
    </source>
</evidence>
<proteinExistence type="inferred from homology"/>
<dbReference type="GO" id="GO:0004109">
    <property type="term" value="F:coproporphyrinogen oxidase activity"/>
    <property type="evidence" value="ECO:0007669"/>
    <property type="project" value="InterPro"/>
</dbReference>
<dbReference type="KEGG" id="stha:NCTC11429_03125"/>
<dbReference type="GO" id="GO:0046872">
    <property type="term" value="F:metal ion binding"/>
    <property type="evidence" value="ECO:0007669"/>
    <property type="project" value="UniProtKB-KW"/>
</dbReference>
<dbReference type="PANTHER" id="PTHR13932">
    <property type="entry name" value="COPROPORPHYRINIGEN III OXIDASE"/>
    <property type="match status" value="1"/>
</dbReference>
<feature type="binding site" evidence="15">
    <location>
        <begin position="72"/>
        <end position="74"/>
    </location>
    <ligand>
        <name>S-adenosyl-L-methionine</name>
        <dbReference type="ChEBI" id="CHEBI:59789"/>
        <label>2</label>
    </ligand>
</feature>
<feature type="binding site" evidence="15">
    <location>
        <position position="60"/>
    </location>
    <ligand>
        <name>S-adenosyl-L-methionine</name>
        <dbReference type="ChEBI" id="CHEBI:59789"/>
        <label>1</label>
    </ligand>
</feature>
<organism evidence="19 20">
    <name type="scientific">Sphingobacterium thalpophilum</name>
    <dbReference type="NCBI Taxonomy" id="259"/>
    <lineage>
        <taxon>Bacteria</taxon>
        <taxon>Pseudomonadati</taxon>
        <taxon>Bacteroidota</taxon>
        <taxon>Sphingobacteriia</taxon>
        <taxon>Sphingobacteriales</taxon>
        <taxon>Sphingobacteriaceae</taxon>
        <taxon>Sphingobacterium</taxon>
    </lineage>
</organism>
<evidence type="ECO:0000256" key="14">
    <source>
        <dbReference type="PIRNR" id="PIRNR000167"/>
    </source>
</evidence>
<dbReference type="GO" id="GO:0051539">
    <property type="term" value="F:4 iron, 4 sulfur cluster binding"/>
    <property type="evidence" value="ECO:0007669"/>
    <property type="project" value="UniProtKB-KW"/>
</dbReference>
<dbReference type="SMART" id="SM00729">
    <property type="entry name" value="Elp3"/>
    <property type="match status" value="1"/>
</dbReference>
<dbReference type="Proteomes" id="UP001566204">
    <property type="component" value="Unassembled WGS sequence"/>
</dbReference>
<dbReference type="InterPro" id="IPR006638">
    <property type="entry name" value="Elp3/MiaA/NifB-like_rSAM"/>
</dbReference>
<feature type="binding site" evidence="15">
    <location>
        <position position="249"/>
    </location>
    <ligand>
        <name>S-adenosyl-L-methionine</name>
        <dbReference type="ChEBI" id="CHEBI:59789"/>
        <label>2</label>
    </ligand>
</feature>
<name>A0A4U9VN70_9SPHI</name>
<feature type="binding site" evidence="15">
    <location>
        <position position="178"/>
    </location>
    <ligand>
        <name>S-adenosyl-L-methionine</name>
        <dbReference type="ChEBI" id="CHEBI:59789"/>
        <label>2</label>
    </ligand>
</feature>
<dbReference type="Gene3D" id="3.20.20.70">
    <property type="entry name" value="Aldolase class I"/>
    <property type="match status" value="1"/>
</dbReference>
<evidence type="ECO:0000313" key="18">
    <source>
        <dbReference type="EMBL" id="MEZ0454404.1"/>
    </source>
</evidence>
<feature type="binding site" evidence="16">
    <location>
        <position position="70"/>
    </location>
    <ligand>
        <name>[4Fe-4S] cluster</name>
        <dbReference type="ChEBI" id="CHEBI:49883"/>
        <note>4Fe-4S-S-AdoMet</note>
    </ligand>
</feature>
<dbReference type="SFLD" id="SFLDG01065">
    <property type="entry name" value="anaerobic_coproporphyrinogen-I"/>
    <property type="match status" value="1"/>
</dbReference>
<comment type="subcellular location">
    <subcellularLocation>
        <location evidence="1 14">Cytoplasm</location>
    </subcellularLocation>
</comment>
<keyword evidence="9 14" id="KW-0560">Oxidoreductase</keyword>
<comment type="cofactor">
    <cofactor evidence="14 16">
        <name>[4Fe-4S] cluster</name>
        <dbReference type="ChEBI" id="CHEBI:49883"/>
    </cofactor>
    <text evidence="14 16">Binds 1 [4Fe-4S] cluster. The cluster is coordinated with 3 cysteines and an exchangeable S-adenosyl-L-methionine.</text>
</comment>
<dbReference type="PANTHER" id="PTHR13932:SF6">
    <property type="entry name" value="OXYGEN-INDEPENDENT COPROPORPHYRINOGEN III OXIDASE"/>
    <property type="match status" value="1"/>
</dbReference>
<dbReference type="NCBIfam" id="TIGR00538">
    <property type="entry name" value="hemN"/>
    <property type="match status" value="1"/>
</dbReference>
<dbReference type="Proteomes" id="UP000308196">
    <property type="component" value="Chromosome"/>
</dbReference>
<dbReference type="PIRSF" id="PIRSF000167">
    <property type="entry name" value="HemN"/>
    <property type="match status" value="1"/>
</dbReference>
<sequence length="456" mass="52215">MNRSEVIRAELVRKYNVAAPRYTSYPTVPFWDQSTFTAEAWREQVYHTFQRSKEKGISLYIHLPFCESLCTYCGCNTRITKNHQVELPYIASLLKEWEMYLAIFNGERPLLSEIHLGGGTPTFFRPENLKVLIEGLLNHADVAPDSSFSFEAHPANTDIAHLQTLYDLGFRRLSLGIQDFDPLVQFVINRHQTLEEVEAVMVNARNIGFDSINFDLIYGLPKQTLNSVEDTILQSMKLSPDRISFYSYAHVPWIKPGQRHYTEADLPSGAAKLALYNLGKKLILEQGYEDIGMDHFAKKEDELFLAFQQERLHRNFMGYSDRFSPLLIGIGVSSISDAWGAFAQNVKTVEEYHQLVESRQLPVVKGHMLNEQDLLVRRYILDMMCKGRVQLQPEAALSERIKADLSQLAVDGLVVIDDHHVQCTATGRSFLRNICMAFDQRLRNAQTQKQLFSQAI</sequence>
<dbReference type="SFLD" id="SFLDS00029">
    <property type="entry name" value="Radical_SAM"/>
    <property type="match status" value="1"/>
</dbReference>
<gene>
    <name evidence="19" type="primary">hemN_2</name>
    <name evidence="18" type="synonym">hemN</name>
    <name evidence="18" type="ORF">ABTW24_22625</name>
    <name evidence="19" type="ORF">NCTC11429_03125</name>
</gene>
<dbReference type="Gene3D" id="1.10.10.920">
    <property type="match status" value="1"/>
</dbReference>
<feature type="binding site" evidence="16">
    <location>
        <position position="66"/>
    </location>
    <ligand>
        <name>[4Fe-4S] cluster</name>
        <dbReference type="ChEBI" id="CHEBI:49883"/>
        <note>4Fe-4S-S-AdoMet</note>
    </ligand>
</feature>
<feature type="binding site" evidence="15">
    <location>
        <begin position="119"/>
        <end position="120"/>
    </location>
    <ligand>
        <name>S-adenosyl-L-methionine</name>
        <dbReference type="ChEBI" id="CHEBI:59789"/>
        <label>2</label>
    </ligand>
</feature>
<evidence type="ECO:0000256" key="7">
    <source>
        <dbReference type="ARBA" id="ARBA00022691"/>
    </source>
</evidence>
<keyword evidence="10 14" id="KW-0408">Iron</keyword>
<keyword evidence="12 14" id="KW-0627">Porphyrin biosynthesis</keyword>
<keyword evidence="8 14" id="KW-0479">Metal-binding</keyword>
<evidence type="ECO:0000256" key="8">
    <source>
        <dbReference type="ARBA" id="ARBA00022723"/>
    </source>
</evidence>
<feature type="binding site" evidence="15">
    <location>
        <position position="335"/>
    </location>
    <ligand>
        <name>S-adenosyl-L-methionine</name>
        <dbReference type="ChEBI" id="CHEBI:59789"/>
        <label>1</label>
    </ligand>
</feature>
<dbReference type="RefSeq" id="WP_028069898.1">
    <property type="nucleotide sequence ID" value="NZ_CP158797.1"/>
</dbReference>
<comment type="similarity">
    <text evidence="3 14">Belongs to the anaerobic coproporphyrinogen-III oxidase family.</text>
</comment>
<evidence type="ECO:0000256" key="9">
    <source>
        <dbReference type="ARBA" id="ARBA00023002"/>
    </source>
</evidence>
<dbReference type="InterPro" id="IPR004558">
    <property type="entry name" value="Coprogen_oxidase_HemN"/>
</dbReference>
<protein>
    <recommendedName>
        <fullName evidence="14">Coproporphyrinogen-III oxidase</fullName>
        <ecNumber evidence="14">1.3.98.3</ecNumber>
    </recommendedName>
</protein>
<accession>A0A4U9VN70</accession>
<dbReference type="UniPathway" id="UPA00251">
    <property type="reaction ID" value="UER00323"/>
</dbReference>
<evidence type="ECO:0000256" key="16">
    <source>
        <dbReference type="PIRSR" id="PIRSR000167-2"/>
    </source>
</evidence>
<keyword evidence="5 14" id="KW-0004">4Fe-4S</keyword>
<dbReference type="PROSITE" id="PS51918">
    <property type="entry name" value="RADICAL_SAM"/>
    <property type="match status" value="1"/>
</dbReference>
<evidence type="ECO:0000256" key="3">
    <source>
        <dbReference type="ARBA" id="ARBA00005493"/>
    </source>
</evidence>
<comment type="subunit">
    <text evidence="4">Monomer.</text>
</comment>
<dbReference type="InterPro" id="IPR058240">
    <property type="entry name" value="rSAM_sf"/>
</dbReference>
<dbReference type="InterPro" id="IPR007197">
    <property type="entry name" value="rSAM"/>
</dbReference>
<dbReference type="EMBL" id="LR590484">
    <property type="protein sequence ID" value="VTR44914.1"/>
    <property type="molecule type" value="Genomic_DNA"/>
</dbReference>
<keyword evidence="7 14" id="KW-0949">S-adenosyl-L-methionine</keyword>
<dbReference type="GO" id="GO:0005737">
    <property type="term" value="C:cytoplasm"/>
    <property type="evidence" value="ECO:0007669"/>
    <property type="project" value="UniProtKB-SubCell"/>
</dbReference>
<evidence type="ECO:0000256" key="15">
    <source>
        <dbReference type="PIRSR" id="PIRSR000167-1"/>
    </source>
</evidence>
<feature type="binding site" evidence="15">
    <location>
        <position position="215"/>
    </location>
    <ligand>
        <name>S-adenosyl-L-methionine</name>
        <dbReference type="ChEBI" id="CHEBI:59789"/>
        <label>2</label>
    </ligand>
</feature>
<evidence type="ECO:0000256" key="13">
    <source>
        <dbReference type="ARBA" id="ARBA00048321"/>
    </source>
</evidence>
<evidence type="ECO:0000313" key="19">
    <source>
        <dbReference type="EMBL" id="VTR44914.1"/>
    </source>
</evidence>
<dbReference type="EMBL" id="JBEOQB010000007">
    <property type="protein sequence ID" value="MEZ0454404.1"/>
    <property type="molecule type" value="Genomic_DNA"/>
</dbReference>
<feature type="binding site" evidence="16">
    <location>
        <position position="73"/>
    </location>
    <ligand>
        <name>[4Fe-4S] cluster</name>
        <dbReference type="ChEBI" id="CHEBI:49883"/>
        <note>4Fe-4S-S-AdoMet</note>
    </ligand>
</feature>
<keyword evidence="11 14" id="KW-0411">Iron-sulfur</keyword>
<dbReference type="STRING" id="1123265.GCA_000686625_02806"/>
<evidence type="ECO:0000256" key="12">
    <source>
        <dbReference type="ARBA" id="ARBA00023244"/>
    </source>
</evidence>
<dbReference type="InterPro" id="IPR013785">
    <property type="entry name" value="Aldolase_TIM"/>
</dbReference>
<reference evidence="19 20" key="1">
    <citation type="submission" date="2019-05" db="EMBL/GenBank/DDBJ databases">
        <authorList>
            <consortium name="Pathogen Informatics"/>
        </authorList>
    </citation>
    <scope>NUCLEOTIDE SEQUENCE [LARGE SCALE GENOMIC DNA]</scope>
    <source>
        <strain evidence="19 20">NCTC11429</strain>
    </source>
</reference>
<feature type="binding site" evidence="15">
    <location>
        <position position="118"/>
    </location>
    <ligand>
        <name>S-adenosyl-L-methionine</name>
        <dbReference type="ChEBI" id="CHEBI:59789"/>
        <label>1</label>
    </ligand>
</feature>
<evidence type="ECO:0000313" key="21">
    <source>
        <dbReference type="Proteomes" id="UP001566204"/>
    </source>
</evidence>
<evidence type="ECO:0000256" key="10">
    <source>
        <dbReference type="ARBA" id="ARBA00023004"/>
    </source>
</evidence>
<dbReference type="Pfam" id="PF04055">
    <property type="entry name" value="Radical_SAM"/>
    <property type="match status" value="1"/>
</dbReference>
<comment type="catalytic activity">
    <reaction evidence="13 14">
        <text>coproporphyrinogen III + 2 S-adenosyl-L-methionine = protoporphyrinogen IX + 2 5'-deoxyadenosine + 2 L-methionine + 2 CO2</text>
        <dbReference type="Rhea" id="RHEA:15425"/>
        <dbReference type="ChEBI" id="CHEBI:16526"/>
        <dbReference type="ChEBI" id="CHEBI:17319"/>
        <dbReference type="ChEBI" id="CHEBI:57307"/>
        <dbReference type="ChEBI" id="CHEBI:57309"/>
        <dbReference type="ChEBI" id="CHEBI:57844"/>
        <dbReference type="ChEBI" id="CHEBI:59789"/>
        <dbReference type="EC" id="1.3.98.3"/>
    </reaction>
</comment>
<dbReference type="SUPFAM" id="SSF102114">
    <property type="entry name" value="Radical SAM enzymes"/>
    <property type="match status" value="1"/>
</dbReference>
<keyword evidence="6 14" id="KW-0963">Cytoplasm</keyword>
<dbReference type="AlphaFoldDB" id="A0A4U9VN70"/>
<dbReference type="GeneID" id="78463814"/>
<feature type="domain" description="Radical SAM core" evidence="17">
    <location>
        <begin position="51"/>
        <end position="289"/>
    </location>
</feature>